<protein>
    <submittedName>
        <fullName evidence="1">ME-53</fullName>
    </submittedName>
</protein>
<name>A0AAF1DB44_9ABAC</name>
<organism evidence="1 2">
    <name type="scientific">Rachiplusia nu nucleopolyhedrovirus</name>
    <dbReference type="NCBI Taxonomy" id="2605775"/>
    <lineage>
        <taxon>Viruses</taxon>
        <taxon>Viruses incertae sedis</taxon>
        <taxon>Naldaviricetes</taxon>
        <taxon>Lefavirales</taxon>
        <taxon>Baculoviridae</taxon>
        <taxon>Alphabaculovirus</taxon>
        <taxon>Alphabaculovirus ranus</taxon>
    </lineage>
</organism>
<dbReference type="KEGG" id="vg:80538005"/>
<sequence>MPYDLRPKFLSNINYRLLSAVMHFAADYAQGILRVNNLAQMNCGDLKREEIVERTSCDVCNERFRKETKFLFCLVDHSVNVEDEVNRHKKFKFICKKCSANYMYSHQYETFQLYPTVLLENVEILCELGFLKCYIFDVDLEFTTTTEESSIEGCHDFFRVIQKIIEQKKMNERITKLELRTYGNTLFKETNQNCGMRMRLDPVTDKKIFEIDFGPYESSMMRFFDKGEQRQLTYFYNVEKMVYRQPFNYVVYFPVQCKRFCSLCTKHKMYLKHHLVLYCSQCGFTDSMFFSLKYNKIDLSKMRFYSECVKVKTIKPKRIYYYDMTLYKKLNV</sequence>
<accession>A0AAF1DB44</accession>
<proteinExistence type="predicted"/>
<dbReference type="EMBL" id="MK419956">
    <property type="protein sequence ID" value="QEI03642.1"/>
    <property type="molecule type" value="Genomic_DNA"/>
</dbReference>
<reference evidence="1" key="1">
    <citation type="submission" date="2019-01" db="EMBL/GenBank/DDBJ databases">
        <authorList>
            <person name="Trentin L.B."/>
            <person name="Santos E.R."/>
            <person name="Silva L.A."/>
            <person name="Sosa-Gomez D.R."/>
            <person name="Ribeiro B.M."/>
            <person name="Ardisson-Araujo D.M.P."/>
        </authorList>
    </citation>
    <scope>NUCLEOTIDE SEQUENCE</scope>
    <source>
        <strain evidence="1">VPN54</strain>
    </source>
</reference>
<dbReference type="GO" id="GO:0008270">
    <property type="term" value="F:zinc ion binding"/>
    <property type="evidence" value="ECO:0007669"/>
    <property type="project" value="InterPro"/>
</dbReference>
<dbReference type="GO" id="GO:0003677">
    <property type="term" value="F:DNA binding"/>
    <property type="evidence" value="ECO:0007669"/>
    <property type="project" value="InterPro"/>
</dbReference>
<dbReference type="Proteomes" id="UP000830719">
    <property type="component" value="Segment"/>
</dbReference>
<evidence type="ECO:0000313" key="2">
    <source>
        <dbReference type="Proteomes" id="UP000830719"/>
    </source>
</evidence>
<gene>
    <name evidence="1" type="primary">me-53</name>
</gene>
<dbReference type="GeneID" id="80538005"/>
<dbReference type="RefSeq" id="YP_010799591.1">
    <property type="nucleotide sequence ID" value="NC_076682.1"/>
</dbReference>
<dbReference type="InterPro" id="IPR010336">
    <property type="entry name" value="Baculo_ME53"/>
</dbReference>
<keyword evidence="2" id="KW-1185">Reference proteome</keyword>
<dbReference type="Pfam" id="PF06061">
    <property type="entry name" value="Baculo_ME53"/>
    <property type="match status" value="1"/>
</dbReference>
<evidence type="ECO:0000313" key="1">
    <source>
        <dbReference type="EMBL" id="QEI03642.1"/>
    </source>
</evidence>